<keyword evidence="3" id="KW-0813">Transport</keyword>
<evidence type="ECO:0000256" key="9">
    <source>
        <dbReference type="SAM" id="Phobius"/>
    </source>
</evidence>
<evidence type="ECO:0000256" key="7">
    <source>
        <dbReference type="ARBA" id="ARBA00022989"/>
    </source>
</evidence>
<keyword evidence="4 9" id="KW-0812">Transmembrane</keyword>
<dbReference type="GO" id="GO:0035673">
    <property type="term" value="F:oligopeptide transmembrane transporter activity"/>
    <property type="evidence" value="ECO:0007669"/>
    <property type="project" value="InterPro"/>
</dbReference>
<comment type="similarity">
    <text evidence="2">Belongs to the oligopeptide OPT transporter family.</text>
</comment>
<accession>A0AAD7QMQ3</accession>
<dbReference type="InterPro" id="IPR004813">
    <property type="entry name" value="OPT"/>
</dbReference>
<evidence type="ECO:0000313" key="10">
    <source>
        <dbReference type="EMBL" id="KAJ8098038.1"/>
    </source>
</evidence>
<evidence type="ECO:0000313" key="11">
    <source>
        <dbReference type="Proteomes" id="UP001217417"/>
    </source>
</evidence>
<dbReference type="AlphaFoldDB" id="A0AAD7QMQ3"/>
<organism evidence="10 11">
    <name type="scientific">Lipomyces tetrasporus</name>
    <dbReference type="NCBI Taxonomy" id="54092"/>
    <lineage>
        <taxon>Eukaryota</taxon>
        <taxon>Fungi</taxon>
        <taxon>Dikarya</taxon>
        <taxon>Ascomycota</taxon>
        <taxon>Saccharomycotina</taxon>
        <taxon>Lipomycetes</taxon>
        <taxon>Lipomycetales</taxon>
        <taxon>Lipomycetaceae</taxon>
        <taxon>Lipomyces</taxon>
    </lineage>
</organism>
<dbReference type="InterPro" id="IPR004648">
    <property type="entry name" value="Oligpept_transpt"/>
</dbReference>
<keyword evidence="8 9" id="KW-0472">Membrane</keyword>
<dbReference type="Proteomes" id="UP001217417">
    <property type="component" value="Unassembled WGS sequence"/>
</dbReference>
<dbReference type="GO" id="GO:0015031">
    <property type="term" value="P:protein transport"/>
    <property type="evidence" value="ECO:0007669"/>
    <property type="project" value="UniProtKB-KW"/>
</dbReference>
<keyword evidence="5" id="KW-0571">Peptide transport</keyword>
<name>A0AAD7QMQ3_9ASCO</name>
<evidence type="ECO:0000256" key="3">
    <source>
        <dbReference type="ARBA" id="ARBA00022448"/>
    </source>
</evidence>
<dbReference type="NCBIfam" id="TIGR00728">
    <property type="entry name" value="OPT_sfam"/>
    <property type="match status" value="1"/>
</dbReference>
<dbReference type="GeneID" id="80884633"/>
<keyword evidence="11" id="KW-1185">Reference proteome</keyword>
<evidence type="ECO:0000256" key="2">
    <source>
        <dbReference type="ARBA" id="ARBA00008807"/>
    </source>
</evidence>
<feature type="transmembrane region" description="Helical" evidence="9">
    <location>
        <begin position="148"/>
        <end position="165"/>
    </location>
</feature>
<evidence type="ECO:0000256" key="1">
    <source>
        <dbReference type="ARBA" id="ARBA00004141"/>
    </source>
</evidence>
<keyword evidence="6" id="KW-0653">Protein transport</keyword>
<feature type="transmembrane region" description="Helical" evidence="9">
    <location>
        <begin position="273"/>
        <end position="291"/>
    </location>
</feature>
<feature type="transmembrane region" description="Helical" evidence="9">
    <location>
        <begin position="298"/>
        <end position="314"/>
    </location>
</feature>
<keyword evidence="7 9" id="KW-1133">Transmembrane helix</keyword>
<protein>
    <submittedName>
        <fullName evidence="10">OPT oligopeptide transporter protein-domain-containing protein</fullName>
    </submittedName>
</protein>
<dbReference type="Pfam" id="PF03169">
    <property type="entry name" value="OPT"/>
    <property type="match status" value="1"/>
</dbReference>
<dbReference type="PANTHER" id="PTHR22601">
    <property type="entry name" value="ISP4 LIKE PROTEIN"/>
    <property type="match status" value="1"/>
</dbReference>
<evidence type="ECO:0000256" key="6">
    <source>
        <dbReference type="ARBA" id="ARBA00022927"/>
    </source>
</evidence>
<comment type="caution">
    <text evidence="10">The sequence shown here is derived from an EMBL/GenBank/DDBJ whole genome shotgun (WGS) entry which is preliminary data.</text>
</comment>
<evidence type="ECO:0000256" key="4">
    <source>
        <dbReference type="ARBA" id="ARBA00022692"/>
    </source>
</evidence>
<gene>
    <name evidence="10" type="ORF">POJ06DRAFT_270849</name>
</gene>
<feature type="transmembrane region" description="Helical" evidence="9">
    <location>
        <begin position="97"/>
        <end position="117"/>
    </location>
</feature>
<feature type="transmembrane region" description="Helical" evidence="9">
    <location>
        <begin position="349"/>
        <end position="371"/>
    </location>
</feature>
<dbReference type="EMBL" id="JARPMG010000010">
    <property type="protein sequence ID" value="KAJ8098038.1"/>
    <property type="molecule type" value="Genomic_DNA"/>
</dbReference>
<comment type="subcellular location">
    <subcellularLocation>
        <location evidence="1">Membrane</location>
        <topology evidence="1">Multi-pass membrane protein</topology>
    </subcellularLocation>
</comment>
<dbReference type="GO" id="GO:0016020">
    <property type="term" value="C:membrane"/>
    <property type="evidence" value="ECO:0007669"/>
    <property type="project" value="UniProtKB-SubCell"/>
</dbReference>
<evidence type="ECO:0000256" key="8">
    <source>
        <dbReference type="ARBA" id="ARBA00023136"/>
    </source>
</evidence>
<evidence type="ECO:0000256" key="5">
    <source>
        <dbReference type="ARBA" id="ARBA00022856"/>
    </source>
</evidence>
<proteinExistence type="inferred from homology"/>
<feature type="transmembrane region" description="Helical" evidence="9">
    <location>
        <begin position="124"/>
        <end position="142"/>
    </location>
</feature>
<dbReference type="RefSeq" id="XP_056041488.1">
    <property type="nucleotide sequence ID" value="XM_056189467.1"/>
</dbReference>
<sequence>MTYSNYSYTGYMPPNLSTVYDRYSPPYITAGAIVLNGTEYALITFGFTYIVITEWRNIKSAALGFYRSLKNRSGSVYAEYDDPLSRMMAKYPEVPDWWYLVIFAFSLAVGIITIACFPTEVPVWALIAVLAITIALIIPSMILYATSGYMYTVYLLATLFGWILGTRKWYWVLMRVYGFGMDDNGETFVGDQKMGHYAKIPPRSVFRAQFVATVVQVLASMGAWEMLVQGMTDLCSLTQPSKFTCPWAHTLYSQSVLLGLIGPKRTFDRLYPVLKYAFLIGFGVAVACYGLKRLFPRQLHFFHPVLILSGIGYWGSSYNLSYYTPGLIMSVVFNYYVRRRYAIWWAKYNYVLSSALTAGTGFCGILIFLALQYHAKPVTWWGNTVSSEGVEGALNASVYDLPAKGWFGVEAGTWS</sequence>
<feature type="transmembrane region" description="Helical" evidence="9">
    <location>
        <begin position="320"/>
        <end position="337"/>
    </location>
</feature>
<reference evidence="10" key="1">
    <citation type="submission" date="2023-03" db="EMBL/GenBank/DDBJ databases">
        <title>Near-Complete genome sequence of Lipomyces tetrasporous NRRL Y-64009, an oleaginous yeast capable of growing on lignocellulosic hydrolysates.</title>
        <authorList>
            <consortium name="Lawrence Berkeley National Laboratory"/>
            <person name="Jagtap S.S."/>
            <person name="Liu J.-J."/>
            <person name="Walukiewicz H.E."/>
            <person name="Pangilinan J."/>
            <person name="Lipzen A."/>
            <person name="Ahrendt S."/>
            <person name="Koriabine M."/>
            <person name="Cobaugh K."/>
            <person name="Salamov A."/>
            <person name="Yoshinaga Y."/>
            <person name="Ng V."/>
            <person name="Daum C."/>
            <person name="Grigoriev I.V."/>
            <person name="Slininger P.J."/>
            <person name="Dien B.S."/>
            <person name="Jin Y.-S."/>
            <person name="Rao C.V."/>
        </authorList>
    </citation>
    <scope>NUCLEOTIDE SEQUENCE</scope>
    <source>
        <strain evidence="10">NRRL Y-64009</strain>
    </source>
</reference>